<organism evidence="4 5">
    <name type="scientific">Streptococcus cuniculipharyngis</name>
    <dbReference type="NCBI Taxonomy" id="1562651"/>
    <lineage>
        <taxon>Bacteria</taxon>
        <taxon>Bacillati</taxon>
        <taxon>Bacillota</taxon>
        <taxon>Bacilli</taxon>
        <taxon>Lactobacillales</taxon>
        <taxon>Streptococcaceae</taxon>
        <taxon>Streptococcus</taxon>
    </lineage>
</organism>
<dbReference type="EMBL" id="VOHL01000002">
    <property type="protein sequence ID" value="TWS98139.1"/>
    <property type="molecule type" value="Genomic_DNA"/>
</dbReference>
<dbReference type="Pfam" id="PF12850">
    <property type="entry name" value="Metallophos_2"/>
    <property type="match status" value="1"/>
</dbReference>
<dbReference type="InterPro" id="IPR000979">
    <property type="entry name" value="Phosphodiesterase_MJ0936/Vps29"/>
</dbReference>
<comment type="caution">
    <text evidence="4">The sequence shown here is derived from an EMBL/GenBank/DDBJ whole genome shotgun (WGS) entry which is preliminary data.</text>
</comment>
<proteinExistence type="inferred from homology"/>
<comment type="cofactor">
    <cofactor evidence="2">
        <name>a divalent metal cation</name>
        <dbReference type="ChEBI" id="CHEBI:60240"/>
    </cofactor>
</comment>
<gene>
    <name evidence="4" type="ORF">FRX57_04210</name>
</gene>
<accession>A0A5C5SC60</accession>
<dbReference type="InterPro" id="IPR041802">
    <property type="entry name" value="MPP_YfcE"/>
</dbReference>
<dbReference type="InterPro" id="IPR029052">
    <property type="entry name" value="Metallo-depent_PP-like"/>
</dbReference>
<dbReference type="OrthoDB" id="9800565at2"/>
<protein>
    <recommendedName>
        <fullName evidence="2">Phosphoesterase</fullName>
        <ecNumber evidence="2">3.1.4.-</ecNumber>
    </recommendedName>
</protein>
<keyword evidence="5" id="KW-1185">Reference proteome</keyword>
<evidence type="ECO:0000313" key="5">
    <source>
        <dbReference type="Proteomes" id="UP000317430"/>
    </source>
</evidence>
<evidence type="ECO:0000313" key="4">
    <source>
        <dbReference type="EMBL" id="TWS98139.1"/>
    </source>
</evidence>
<keyword evidence="2" id="KW-0479">Metal-binding</keyword>
<dbReference type="NCBIfam" id="TIGR00040">
    <property type="entry name" value="yfcE"/>
    <property type="match status" value="1"/>
</dbReference>
<dbReference type="AlphaFoldDB" id="A0A5C5SC60"/>
<dbReference type="RefSeq" id="WP_146567018.1">
    <property type="nucleotide sequence ID" value="NZ_VOHL01000002.1"/>
</dbReference>
<evidence type="ECO:0000256" key="2">
    <source>
        <dbReference type="RuleBase" id="RU362039"/>
    </source>
</evidence>
<dbReference type="PANTHER" id="PTHR11124">
    <property type="entry name" value="VACUOLAR SORTING PROTEIN VPS29"/>
    <property type="match status" value="1"/>
</dbReference>
<dbReference type="EC" id="3.1.4.-" evidence="2"/>
<reference evidence="4 5" key="1">
    <citation type="submission" date="2019-08" db="EMBL/GenBank/DDBJ databases">
        <authorList>
            <person name="Lei W."/>
        </authorList>
    </citation>
    <scope>NUCLEOTIDE SEQUENCE [LARGE SCALE GENOMIC DNA]</scope>
    <source>
        <strain evidence="4 5">CCUG 66496</strain>
    </source>
</reference>
<evidence type="ECO:0000256" key="1">
    <source>
        <dbReference type="ARBA" id="ARBA00008950"/>
    </source>
</evidence>
<dbReference type="Proteomes" id="UP000317430">
    <property type="component" value="Unassembled WGS sequence"/>
</dbReference>
<name>A0A5C5SC60_9STRE</name>
<evidence type="ECO:0000259" key="3">
    <source>
        <dbReference type="Pfam" id="PF12850"/>
    </source>
</evidence>
<dbReference type="InterPro" id="IPR024654">
    <property type="entry name" value="Calcineurin-like_PHP_lpxH"/>
</dbReference>
<comment type="similarity">
    <text evidence="1 2">Belongs to the metallophosphoesterase superfamily. YfcE family.</text>
</comment>
<sequence length="172" mass="19563">MANYTLIVMSDSHGNPSVVEEIKARYQGQVTGIFHNGDSELASNLPVWEGIQVVRGNCDGEGYPDRLVTQFAGLTIAQTHGHLYLINFMWDRLYFWAQEEGADICLYGHLHQATAWQEGKTVFINPGSVEQPRGPVQEKLYARVEVDDERIKVDFYTLDHQLYPALSKEFSR</sequence>
<dbReference type="Gene3D" id="3.60.21.10">
    <property type="match status" value="1"/>
</dbReference>
<dbReference type="SUPFAM" id="SSF56300">
    <property type="entry name" value="Metallo-dependent phosphatases"/>
    <property type="match status" value="1"/>
</dbReference>
<dbReference type="CDD" id="cd00841">
    <property type="entry name" value="MPP_YfcE"/>
    <property type="match status" value="1"/>
</dbReference>
<feature type="domain" description="Calcineurin-like phosphoesterase" evidence="3">
    <location>
        <begin position="6"/>
        <end position="148"/>
    </location>
</feature>
<dbReference type="GO" id="GO:0046872">
    <property type="term" value="F:metal ion binding"/>
    <property type="evidence" value="ECO:0007669"/>
    <property type="project" value="UniProtKB-KW"/>
</dbReference>
<dbReference type="GO" id="GO:0016787">
    <property type="term" value="F:hydrolase activity"/>
    <property type="evidence" value="ECO:0007669"/>
    <property type="project" value="UniProtKB-UniRule"/>
</dbReference>